<evidence type="ECO:0000256" key="1">
    <source>
        <dbReference type="SAM" id="Coils"/>
    </source>
</evidence>
<sequence>MTALEMWGDLGSFMAALMFARAMFKQYFPFQLRMHVEAYALKAVGHVYPYVQIKFPEFAGERLEQCEAYTQKLFTKKPSSNWSYPKASQWSHVAFKHPSTFDTLAMKPSKKREIMNDLLKFWRGKEYYDRISKVWKRGYLLYGPPGTGKSTMIAVMANFLNHDMYDLELTTVKDNMELRKLLIDTSEKSIIVIEDIDCSLNLTGQRKTKKQEKEDDEEKADPVEKMAKGGEESKESKVMLSGLLNFIDELWSKLDSALISRGRMDKHIEMLYCCFESFKVLVRNYLGIKSHPLFARVRRLLQEMKMTLADVAENLMSKSDDEDKEACLEGLIEVLEKAKEDAKNKSEEEKATAVEAEAIAARAWLRKKGNLHRVKESKKTVEEVVLKK</sequence>
<dbReference type="Pfam" id="PF00004">
    <property type="entry name" value="AAA"/>
    <property type="match status" value="1"/>
</dbReference>
<dbReference type="GO" id="GO:0016887">
    <property type="term" value="F:ATP hydrolysis activity"/>
    <property type="evidence" value="ECO:0007669"/>
    <property type="project" value="InterPro"/>
</dbReference>
<feature type="domain" description="ATPase AAA-type core" evidence="3">
    <location>
        <begin position="139"/>
        <end position="270"/>
    </location>
</feature>
<reference evidence="5" key="4">
    <citation type="submission" date="2023-07" db="EMBL/GenBank/DDBJ databases">
        <authorList>
            <person name="Myburg A.A."/>
            <person name="Grattapaglia D."/>
            <person name="Tuskan G.A."/>
            <person name="Hellsten U."/>
            <person name="Hayes R.D."/>
            <person name="Grimwood J."/>
            <person name="Jenkins J."/>
            <person name="Lindquist E."/>
            <person name="Tice H."/>
            <person name="Bauer D."/>
            <person name="Goodstein D.M."/>
            <person name="Dubchak I."/>
            <person name="Poliakov A."/>
            <person name="Mizrachi E."/>
            <person name="Kullan A.R."/>
            <person name="Hussey S.G."/>
            <person name="Pinard D."/>
            <person name="Van D.M."/>
            <person name="Singh P."/>
            <person name="Van J.I."/>
            <person name="Silva-Junior O.B."/>
            <person name="Togawa R.C."/>
            <person name="Pappas M.R."/>
            <person name="Faria D.A."/>
            <person name="Sansaloni C.P."/>
            <person name="Petroli C.D."/>
            <person name="Yang X."/>
            <person name="Ranjan P."/>
            <person name="Tschaplinski T.J."/>
            <person name="Ye C.Y."/>
            <person name="Li T."/>
            <person name="Sterck L."/>
            <person name="Vanneste K."/>
            <person name="Murat F."/>
            <person name="Soler M."/>
            <person name="Clemente H.S."/>
            <person name="Saidi N."/>
            <person name="Cassan-Wang H."/>
            <person name="Dunand C."/>
            <person name="Hefer C.A."/>
            <person name="Bornberg-Bauer E."/>
            <person name="Kersting A.R."/>
            <person name="Vining K."/>
            <person name="Amarasinghe V."/>
            <person name="Ranik M."/>
            <person name="Naithani S."/>
            <person name="Elser J."/>
            <person name="Boyd A.E."/>
            <person name="Liston A."/>
            <person name="Spatafora J.W."/>
            <person name="Dharmwardhana P."/>
            <person name="Raja R."/>
            <person name="Sullivan C."/>
            <person name="Romanel E."/>
            <person name="Alves-Ferreira M."/>
            <person name="Kulheim C."/>
            <person name="Foley W."/>
            <person name="Carocha V."/>
            <person name="Paiva J."/>
            <person name="Kudrna D."/>
            <person name="Brommonschenkel S.H."/>
            <person name="Pasquali G."/>
            <person name="Byrne M."/>
            <person name="Rigault P."/>
            <person name="Tibbits J."/>
            <person name="Spokevicius A."/>
            <person name="Jones R.C."/>
            <person name="Steane D.A."/>
            <person name="Vaillancourt R.E."/>
            <person name="Potts B.M."/>
            <person name="Joubert F."/>
            <person name="Barry K."/>
            <person name="Pappas G.J."/>
            <person name="Strauss S.H."/>
            <person name="Jaiswal P."/>
            <person name="Grima-Pettenati J."/>
            <person name="Salse J."/>
            <person name="Van D.P."/>
            <person name="Rokhsar D.S."/>
            <person name="Schmutz J."/>
        </authorList>
    </citation>
    <scope>NUCLEOTIDE SEQUENCE</scope>
    <source>
        <tissue evidence="5">Leaf extractions</tissue>
    </source>
</reference>
<dbReference type="SUPFAM" id="SSF52540">
    <property type="entry name" value="P-loop containing nucleoside triphosphate hydrolases"/>
    <property type="match status" value="1"/>
</dbReference>
<dbReference type="InterPro" id="IPR003959">
    <property type="entry name" value="ATPase_AAA_core"/>
</dbReference>
<evidence type="ECO:0000259" key="3">
    <source>
        <dbReference type="Pfam" id="PF00004"/>
    </source>
</evidence>
<protein>
    <submittedName>
        <fullName evidence="6">Uncharacterized protein</fullName>
    </submittedName>
</protein>
<feature type="domain" description="AAA+ ATPase At3g28540-like C-terminal" evidence="4">
    <location>
        <begin position="273"/>
        <end position="346"/>
    </location>
</feature>
<name>A0A058ZVN0_EUCGR</name>
<dbReference type="AlphaFoldDB" id="A0A058ZVN0"/>
<keyword evidence="7" id="KW-1185">Reference proteome</keyword>
<accession>A0A058ZVN0</accession>
<dbReference type="EMBL" id="KK198814">
    <property type="protein sequence ID" value="KCW45484.1"/>
    <property type="molecule type" value="Genomic_DNA"/>
</dbReference>
<evidence type="ECO:0000256" key="2">
    <source>
        <dbReference type="SAM" id="MobiDB-lite"/>
    </source>
</evidence>
<reference evidence="5" key="3">
    <citation type="submission" date="2023-04" db="EMBL/GenBank/DDBJ databases">
        <title>WGS assembly of Eucalyptus grandis.</title>
        <authorList>
            <person name="Myburg A."/>
            <person name="Grattapaglia D."/>
            <person name="Tuskan G."/>
            <person name="Hellsten U."/>
            <person name="Hayes R."/>
            <person name="Grimwood J."/>
            <person name="Jenkins J."/>
            <person name="Lindquist E."/>
            <person name="Tice H."/>
            <person name="Bauer D."/>
            <person name="Goodstein D."/>
            <person name="Dubchak I."/>
            <person name="Poliakov A."/>
            <person name="Mizrachi E."/>
            <person name="Kullan A."/>
            <person name="Hussey S."/>
            <person name="Pinard D."/>
            <person name="Van D."/>
            <person name="Singh P."/>
            <person name="Van J."/>
            <person name="Silva-Junior O."/>
            <person name="Togawa R."/>
            <person name="Pappas M."/>
            <person name="Faria D."/>
            <person name="Sansaloni C."/>
            <person name="Petroli C."/>
            <person name="Yang X."/>
            <person name="Ranjan P."/>
            <person name="Tschaplinski T."/>
            <person name="Ye C."/>
            <person name="Li T."/>
            <person name="Sterck L."/>
            <person name="Vanneste K."/>
            <person name="Murat F."/>
            <person name="Soler M."/>
            <person name="Clemente H."/>
            <person name="Saidi N."/>
            <person name="Cassan-Wang H."/>
            <person name="Dunand C."/>
            <person name="Hefer C."/>
            <person name="Bornberg-Bauer E."/>
            <person name="Kersting A."/>
            <person name="Vining K."/>
            <person name="Amarasinghe V."/>
            <person name="Ranik M."/>
            <person name="Naithani S."/>
            <person name="Elser J."/>
            <person name="Boyd A."/>
            <person name="Liston A."/>
            <person name="Spatafora J."/>
            <person name="Dharmwardhana P."/>
            <person name="Raja R."/>
            <person name="Sullivan C."/>
            <person name="Romanel E."/>
            <person name="Alves-Ferreira M."/>
            <person name="Kulheim C."/>
            <person name="Foley W."/>
            <person name="Carocha V."/>
            <person name="Paiva J."/>
            <person name="Kudrna D."/>
            <person name="Brommonschenkel S."/>
            <person name="Pasquali G."/>
            <person name="Byrne M."/>
            <person name="Rigault P."/>
            <person name="Tibbits J."/>
            <person name="Spokevicius A."/>
            <person name="Jones R."/>
            <person name="Steane D."/>
            <person name="Vaillancourt R."/>
            <person name="Potts B."/>
            <person name="Joubert F."/>
            <person name="Barry K."/>
            <person name="Pappas G."/>
            <person name="Strauss S."/>
            <person name="Jaiswal P."/>
            <person name="Grima-Pettenati J."/>
            <person name="Salse J."/>
            <person name="Van D."/>
            <person name="Rokhsar D."/>
            <person name="Schmutz J."/>
        </authorList>
    </citation>
    <scope>NUCLEOTIDE SEQUENCE</scope>
    <source>
        <tissue evidence="5">Leaf extractions</tissue>
    </source>
</reference>
<feature type="coiled-coil region" evidence="1">
    <location>
        <begin position="325"/>
        <end position="359"/>
    </location>
</feature>
<evidence type="ECO:0000313" key="5">
    <source>
        <dbReference type="EMBL" id="KAK2632974.1"/>
    </source>
</evidence>
<dbReference type="InterPro" id="IPR050747">
    <property type="entry name" value="Mitochondrial_chaperone_BCS1"/>
</dbReference>
<dbReference type="Gramene" id="KCW45484">
    <property type="protein sequence ID" value="KCW45484"/>
    <property type="gene ID" value="EUGRSUZ_L00794"/>
</dbReference>
<proteinExistence type="predicted"/>
<dbReference type="GO" id="GO:0005524">
    <property type="term" value="F:ATP binding"/>
    <property type="evidence" value="ECO:0007669"/>
    <property type="project" value="InterPro"/>
</dbReference>
<dbReference type="PANTHER" id="PTHR23070">
    <property type="entry name" value="BCS1 AAA-TYPE ATPASE"/>
    <property type="match status" value="1"/>
</dbReference>
<dbReference type="InterPro" id="IPR027417">
    <property type="entry name" value="P-loop_NTPase"/>
</dbReference>
<feature type="region of interest" description="Disordered" evidence="2">
    <location>
        <begin position="205"/>
        <end position="232"/>
    </location>
</feature>
<dbReference type="EMBL" id="MU848300">
    <property type="protein sequence ID" value="KAK2632974.1"/>
    <property type="molecule type" value="Genomic_DNA"/>
</dbReference>
<feature type="compositionally biased region" description="Basic and acidic residues" evidence="2">
    <location>
        <begin position="220"/>
        <end position="232"/>
    </location>
</feature>
<gene>
    <name evidence="6" type="ORF">EUGRSUZ_L00794</name>
</gene>
<evidence type="ECO:0000313" key="7">
    <source>
        <dbReference type="Proteomes" id="UP000030711"/>
    </source>
</evidence>
<dbReference type="InterPro" id="IPR058017">
    <property type="entry name" value="At3g28540-like_C"/>
</dbReference>
<dbReference type="InParanoid" id="A0A058ZVN0"/>
<dbReference type="Proteomes" id="UP000030711">
    <property type="component" value="Unassembled WGS sequence"/>
</dbReference>
<reference evidence="5" key="2">
    <citation type="journal article" date="2014" name="Nature">
        <title>The genome of Eucalyptus grandis.</title>
        <authorList>
            <person name="Myburg A.A."/>
            <person name="Grattapaglia D."/>
            <person name="Tuskan G.A."/>
            <person name="Hellsten U."/>
            <person name="Hayes R.D."/>
            <person name="Grimwood J."/>
            <person name="Jenkins J."/>
            <person name="Lindquist E."/>
            <person name="Tice H."/>
            <person name="Bauer D."/>
            <person name="Goodstein D.M."/>
            <person name="Dubchak I."/>
            <person name="Poliakov A."/>
            <person name="Mizrachi E."/>
            <person name="Kullan A.R."/>
            <person name="Hussey S.G."/>
            <person name="Pinard D."/>
            <person name="van der Merwe K."/>
            <person name="Singh P."/>
            <person name="van Jaarsveld I."/>
            <person name="Silva-Junior O.B."/>
            <person name="Togawa R.C."/>
            <person name="Pappas M.R."/>
            <person name="Faria D.A."/>
            <person name="Sansaloni C.P."/>
            <person name="Petroli C.D."/>
            <person name="Yang X."/>
            <person name="Ranjan P."/>
            <person name="Tschaplinski T.J."/>
            <person name="Ye C.Y."/>
            <person name="Li T."/>
            <person name="Sterck L."/>
            <person name="Vanneste K."/>
            <person name="Murat F."/>
            <person name="Soler M."/>
            <person name="Clemente H.S."/>
            <person name="Saidi N."/>
            <person name="Cassan-Wang H."/>
            <person name="Dunand C."/>
            <person name="Hefer C.A."/>
            <person name="Bornberg-Bauer E."/>
            <person name="Kersting A.R."/>
            <person name="Vining K."/>
            <person name="Amarasinghe V."/>
            <person name="Ranik M."/>
            <person name="Naithani S."/>
            <person name="Elser J."/>
            <person name="Boyd A.E."/>
            <person name="Liston A."/>
            <person name="Spatafora J.W."/>
            <person name="Dharmwardhana P."/>
            <person name="Raja R."/>
            <person name="Sullivan C."/>
            <person name="Romanel E."/>
            <person name="Alves-Ferreira M."/>
            <person name="Kulheim C."/>
            <person name="Foley W."/>
            <person name="Carocha V."/>
            <person name="Paiva J."/>
            <person name="Kudrna D."/>
            <person name="Brommonschenkel S.H."/>
            <person name="Pasquali G."/>
            <person name="Byrne M."/>
            <person name="Rigault P."/>
            <person name="Tibbits J."/>
            <person name="Spokevicius A."/>
            <person name="Jones R.C."/>
            <person name="Steane D.A."/>
            <person name="Vaillancourt R.E."/>
            <person name="Potts B.M."/>
            <person name="Joubert F."/>
            <person name="Barry K."/>
            <person name="Pappas G.J."/>
            <person name="Strauss S.H."/>
            <person name="Jaiswal P."/>
            <person name="Grima-Pettenati J."/>
            <person name="Salse J."/>
            <person name="Van de Peer Y."/>
            <person name="Rokhsar D.S."/>
            <person name="Schmutz J."/>
        </authorList>
    </citation>
    <scope>NUCLEOTIDE SEQUENCE</scope>
    <source>
        <tissue evidence="5">Leaf extractions</tissue>
    </source>
</reference>
<dbReference type="OMA" id="MRSAWSH"/>
<dbReference type="Pfam" id="PF25568">
    <property type="entry name" value="AAA_lid_At3g28540"/>
    <property type="match status" value="1"/>
</dbReference>
<dbReference type="Gene3D" id="6.10.280.40">
    <property type="match status" value="1"/>
</dbReference>
<dbReference type="Gene3D" id="3.40.50.300">
    <property type="entry name" value="P-loop containing nucleotide triphosphate hydrolases"/>
    <property type="match status" value="1"/>
</dbReference>
<organism evidence="6">
    <name type="scientific">Eucalyptus grandis</name>
    <name type="common">Flooded gum</name>
    <dbReference type="NCBI Taxonomy" id="71139"/>
    <lineage>
        <taxon>Eukaryota</taxon>
        <taxon>Viridiplantae</taxon>
        <taxon>Streptophyta</taxon>
        <taxon>Embryophyta</taxon>
        <taxon>Tracheophyta</taxon>
        <taxon>Spermatophyta</taxon>
        <taxon>Magnoliopsida</taxon>
        <taxon>eudicotyledons</taxon>
        <taxon>Gunneridae</taxon>
        <taxon>Pentapetalae</taxon>
        <taxon>rosids</taxon>
        <taxon>malvids</taxon>
        <taxon>Myrtales</taxon>
        <taxon>Myrtaceae</taxon>
        <taxon>Myrtoideae</taxon>
        <taxon>Eucalypteae</taxon>
        <taxon>Eucalyptus</taxon>
    </lineage>
</organism>
<reference evidence="6" key="1">
    <citation type="submission" date="2013-07" db="EMBL/GenBank/DDBJ databases">
        <title>The genome of Eucalyptus grandis.</title>
        <authorList>
            <person name="Schmutz J."/>
            <person name="Hayes R."/>
            <person name="Myburg A."/>
            <person name="Tuskan G."/>
            <person name="Grattapaglia D."/>
            <person name="Rokhsar D.S."/>
        </authorList>
    </citation>
    <scope>NUCLEOTIDE SEQUENCE</scope>
    <source>
        <tissue evidence="6">Leaf extractions</tissue>
    </source>
</reference>
<evidence type="ECO:0000259" key="4">
    <source>
        <dbReference type="Pfam" id="PF25568"/>
    </source>
</evidence>
<keyword evidence="1" id="KW-0175">Coiled coil</keyword>
<evidence type="ECO:0000313" key="6">
    <source>
        <dbReference type="EMBL" id="KCW45484.1"/>
    </source>
</evidence>